<evidence type="ECO:0000313" key="3">
    <source>
        <dbReference type="Proteomes" id="UP001199355"/>
    </source>
</evidence>
<keyword evidence="1" id="KW-0812">Transmembrane</keyword>
<keyword evidence="3" id="KW-1185">Reference proteome</keyword>
<sequence>MNHSKQILWHIILISLMNAMTYIYFGTYIWLYTPLFYSTLFAIIYYSLQLSLLYHIAKSSSKLIYFSPFYWFAGIFRILYIAFSRGNILPTLIEKIFYIFKPLWYAGCLPGTILPELVIKKFPYYISYETIIKLFISFSAFIFSSYAAIQKYRKGRVKK</sequence>
<dbReference type="Proteomes" id="UP001199355">
    <property type="component" value="Unassembled WGS sequence"/>
</dbReference>
<dbReference type="EMBL" id="JAJEQF010000038">
    <property type="protein sequence ID" value="MCC2168509.1"/>
    <property type="molecule type" value="Genomic_DNA"/>
</dbReference>
<keyword evidence="1" id="KW-0472">Membrane</keyword>
<feature type="transmembrane region" description="Helical" evidence="1">
    <location>
        <begin position="131"/>
        <end position="149"/>
    </location>
</feature>
<dbReference type="RefSeq" id="WP_308728735.1">
    <property type="nucleotide sequence ID" value="NZ_JAJEQF010000038.1"/>
</dbReference>
<protein>
    <submittedName>
        <fullName evidence="2">Uncharacterized protein</fullName>
    </submittedName>
</protein>
<accession>A0AAE3AVL6</accession>
<feature type="transmembrane region" description="Helical" evidence="1">
    <location>
        <begin position="7"/>
        <end position="29"/>
    </location>
</feature>
<feature type="transmembrane region" description="Helical" evidence="1">
    <location>
        <begin position="35"/>
        <end position="56"/>
    </location>
</feature>
<organism evidence="2 3">
    <name type="scientific">Gallintestinimicrobium propionicum</name>
    <dbReference type="NCBI Taxonomy" id="2981770"/>
    <lineage>
        <taxon>Bacteria</taxon>
        <taxon>Bacillati</taxon>
        <taxon>Bacillota</taxon>
        <taxon>Clostridia</taxon>
        <taxon>Lachnospirales</taxon>
        <taxon>Lachnospiraceae</taxon>
        <taxon>Gallintestinimicrobium</taxon>
    </lineage>
</organism>
<feature type="transmembrane region" description="Helical" evidence="1">
    <location>
        <begin position="63"/>
        <end position="83"/>
    </location>
</feature>
<gene>
    <name evidence="2" type="ORF">LKD45_12560</name>
</gene>
<evidence type="ECO:0000256" key="1">
    <source>
        <dbReference type="SAM" id="Phobius"/>
    </source>
</evidence>
<reference evidence="2 3" key="1">
    <citation type="submission" date="2021-10" db="EMBL/GenBank/DDBJ databases">
        <title>Anaerobic single-cell dispensing facilitates the cultivation of human gut bacteria.</title>
        <authorList>
            <person name="Afrizal A."/>
        </authorList>
    </citation>
    <scope>NUCLEOTIDE SEQUENCE [LARGE SCALE GENOMIC DNA]</scope>
    <source>
        <strain evidence="2 3">CLA-AA-H244</strain>
    </source>
</reference>
<keyword evidence="1" id="KW-1133">Transmembrane helix</keyword>
<dbReference type="AlphaFoldDB" id="A0AAE3AVL6"/>
<name>A0AAE3AVL6_9FIRM</name>
<evidence type="ECO:0000313" key="2">
    <source>
        <dbReference type="EMBL" id="MCC2168509.1"/>
    </source>
</evidence>
<proteinExistence type="predicted"/>
<comment type="caution">
    <text evidence="2">The sequence shown here is derived from an EMBL/GenBank/DDBJ whole genome shotgun (WGS) entry which is preliminary data.</text>
</comment>